<dbReference type="Pfam" id="PF10018">
    <property type="entry name" value="Med4"/>
    <property type="match status" value="1"/>
</dbReference>
<dbReference type="OrthoDB" id="1929813at2759"/>
<dbReference type="InterPro" id="IPR005147">
    <property type="entry name" value="tRNA_synthase_B5-dom"/>
</dbReference>
<evidence type="ECO:0000256" key="24">
    <source>
        <dbReference type="SAM" id="Coils"/>
    </source>
</evidence>
<dbReference type="InterPro" id="IPR041616">
    <property type="entry name" value="PheRS_beta_core"/>
</dbReference>
<dbReference type="GO" id="GO:0009328">
    <property type="term" value="C:phenylalanine-tRNA ligase complex"/>
    <property type="evidence" value="ECO:0007669"/>
    <property type="project" value="TreeGrafter"/>
</dbReference>
<dbReference type="InterPro" id="IPR040659">
    <property type="entry name" value="PhetRS_B1"/>
</dbReference>
<evidence type="ECO:0000256" key="12">
    <source>
        <dbReference type="ARBA" id="ARBA00022723"/>
    </source>
</evidence>
<evidence type="ECO:0000256" key="10">
    <source>
        <dbReference type="ARBA" id="ARBA00022490"/>
    </source>
</evidence>
<dbReference type="InterPro" id="IPR020825">
    <property type="entry name" value="Phe-tRNA_synthase-like_B3/B4"/>
</dbReference>
<comment type="similarity">
    <text evidence="4">Belongs to the phenylalanyl-tRNA synthetase beta subunit family. Type 2 subfamily.</text>
</comment>
<dbReference type="GO" id="GO:0016592">
    <property type="term" value="C:mediator complex"/>
    <property type="evidence" value="ECO:0007669"/>
    <property type="project" value="InterPro"/>
</dbReference>
<dbReference type="GO" id="GO:0004826">
    <property type="term" value="F:phenylalanine-tRNA ligase activity"/>
    <property type="evidence" value="ECO:0007669"/>
    <property type="project" value="UniProtKB-EC"/>
</dbReference>
<feature type="compositionally biased region" description="Low complexity" evidence="25">
    <location>
        <begin position="239"/>
        <end position="248"/>
    </location>
</feature>
<dbReference type="GO" id="GO:0003723">
    <property type="term" value="F:RNA binding"/>
    <property type="evidence" value="ECO:0007669"/>
    <property type="project" value="InterPro"/>
</dbReference>
<feature type="coiled-coil region" evidence="24">
    <location>
        <begin position="72"/>
        <end position="106"/>
    </location>
</feature>
<evidence type="ECO:0000256" key="22">
    <source>
        <dbReference type="ARBA" id="ARBA00033189"/>
    </source>
</evidence>
<keyword evidence="16" id="KW-0648">Protein biosynthesis</keyword>
<dbReference type="FunFam" id="3.30.56.10:FF:000003">
    <property type="entry name" value="Phenylalanine--tRNA ligase beta subunit"/>
    <property type="match status" value="1"/>
</dbReference>
<proteinExistence type="inferred from homology"/>
<dbReference type="InterPro" id="IPR011425">
    <property type="entry name" value="Med9"/>
</dbReference>
<keyword evidence="19" id="KW-0010">Activator</keyword>
<dbReference type="CDD" id="cd00769">
    <property type="entry name" value="PheRS_beta_core"/>
    <property type="match status" value="1"/>
</dbReference>
<dbReference type="SMART" id="SM00874">
    <property type="entry name" value="B5"/>
    <property type="match status" value="1"/>
</dbReference>
<dbReference type="AlphaFoldDB" id="N6U3Y4"/>
<dbReference type="Pfam" id="PF03484">
    <property type="entry name" value="B5"/>
    <property type="match status" value="1"/>
</dbReference>
<dbReference type="Pfam" id="PF17759">
    <property type="entry name" value="tRNA_synthFbeta"/>
    <property type="match status" value="1"/>
</dbReference>
<comment type="similarity">
    <text evidence="6">Belongs to the Mediator complex subunit 4 family.</text>
</comment>
<evidence type="ECO:0000256" key="21">
    <source>
        <dbReference type="ARBA" id="ARBA00023242"/>
    </source>
</evidence>
<evidence type="ECO:0000313" key="26">
    <source>
        <dbReference type="EMBL" id="ENN75331.1"/>
    </source>
</evidence>
<dbReference type="GO" id="GO:0003712">
    <property type="term" value="F:transcription coregulator activity"/>
    <property type="evidence" value="ECO:0007669"/>
    <property type="project" value="InterPro"/>
</dbReference>
<evidence type="ECO:0000256" key="15">
    <source>
        <dbReference type="ARBA" id="ARBA00022842"/>
    </source>
</evidence>
<evidence type="ECO:0000256" key="5">
    <source>
        <dbReference type="ARBA" id="ARBA00008089"/>
    </source>
</evidence>
<dbReference type="PANTHER" id="PTHR10947:SF0">
    <property type="entry name" value="PHENYLALANINE--TRNA LIGASE BETA SUBUNIT"/>
    <property type="match status" value="1"/>
</dbReference>
<dbReference type="InterPro" id="IPR005146">
    <property type="entry name" value="B3/B4_tRNA-bd"/>
</dbReference>
<protein>
    <recommendedName>
        <fullName evidence="9">Phenylalanine--tRNA ligase beta subunit</fullName>
        <ecNumber evidence="8">6.1.1.20</ecNumber>
    </recommendedName>
    <alternativeName>
        <fullName evidence="22">Phenylalanyl-tRNA synthetase beta subunit</fullName>
    </alternativeName>
</protein>
<dbReference type="EMBL" id="KB741015">
    <property type="protein sequence ID" value="ENN75331.1"/>
    <property type="molecule type" value="Genomic_DNA"/>
</dbReference>
<comment type="subunit">
    <text evidence="7">Tetramer of two alpha and two beta subunits.</text>
</comment>
<keyword evidence="13" id="KW-0547">Nucleotide-binding</keyword>
<dbReference type="InterPro" id="IPR004531">
    <property type="entry name" value="Phe-tRNA-synth_IIc_bsu_arc_euk"/>
</dbReference>
<dbReference type="SUPFAM" id="SSF55681">
    <property type="entry name" value="Class II aaRS and biotin synthetases"/>
    <property type="match status" value="2"/>
</dbReference>
<keyword evidence="12" id="KW-0479">Metal-binding</keyword>
<keyword evidence="17" id="KW-0805">Transcription regulation</keyword>
<dbReference type="GO" id="GO:0006357">
    <property type="term" value="P:regulation of transcription by RNA polymerase II"/>
    <property type="evidence" value="ECO:0007669"/>
    <property type="project" value="InterPro"/>
</dbReference>
<evidence type="ECO:0000256" key="14">
    <source>
        <dbReference type="ARBA" id="ARBA00022840"/>
    </source>
</evidence>
<evidence type="ECO:0000256" key="19">
    <source>
        <dbReference type="ARBA" id="ARBA00023159"/>
    </source>
</evidence>
<evidence type="ECO:0000256" key="8">
    <source>
        <dbReference type="ARBA" id="ARBA00012814"/>
    </source>
</evidence>
<dbReference type="SUPFAM" id="SSF56037">
    <property type="entry name" value="PheT/TilS domain"/>
    <property type="match status" value="1"/>
</dbReference>
<dbReference type="InterPro" id="IPR019258">
    <property type="entry name" value="Mediator_Med4"/>
</dbReference>
<evidence type="ECO:0000256" key="1">
    <source>
        <dbReference type="ARBA" id="ARBA00001946"/>
    </source>
</evidence>
<accession>N6U3Y4</accession>
<evidence type="ECO:0000256" key="11">
    <source>
        <dbReference type="ARBA" id="ARBA00022598"/>
    </source>
</evidence>
<keyword evidence="21" id="KW-0539">Nucleus</keyword>
<evidence type="ECO:0000256" key="20">
    <source>
        <dbReference type="ARBA" id="ARBA00023163"/>
    </source>
</evidence>
<name>N6U3Y4_DENPD</name>
<comment type="catalytic activity">
    <reaction evidence="23">
        <text>tRNA(Phe) + L-phenylalanine + ATP = L-phenylalanyl-tRNA(Phe) + AMP + diphosphate + H(+)</text>
        <dbReference type="Rhea" id="RHEA:19413"/>
        <dbReference type="Rhea" id="RHEA-COMP:9668"/>
        <dbReference type="Rhea" id="RHEA-COMP:9699"/>
        <dbReference type="ChEBI" id="CHEBI:15378"/>
        <dbReference type="ChEBI" id="CHEBI:30616"/>
        <dbReference type="ChEBI" id="CHEBI:33019"/>
        <dbReference type="ChEBI" id="CHEBI:58095"/>
        <dbReference type="ChEBI" id="CHEBI:78442"/>
        <dbReference type="ChEBI" id="CHEBI:78531"/>
        <dbReference type="ChEBI" id="CHEBI:456215"/>
        <dbReference type="EC" id="6.1.1.20"/>
    </reaction>
</comment>
<evidence type="ECO:0000256" key="6">
    <source>
        <dbReference type="ARBA" id="ARBA00009626"/>
    </source>
</evidence>
<dbReference type="GO" id="GO:0006432">
    <property type="term" value="P:phenylalanyl-tRNA aminoacylation"/>
    <property type="evidence" value="ECO:0007669"/>
    <property type="project" value="InterPro"/>
</dbReference>
<dbReference type="GO" id="GO:0000287">
    <property type="term" value="F:magnesium ion binding"/>
    <property type="evidence" value="ECO:0007669"/>
    <property type="project" value="InterPro"/>
</dbReference>
<evidence type="ECO:0000256" key="7">
    <source>
        <dbReference type="ARBA" id="ARBA00011209"/>
    </source>
</evidence>
<keyword evidence="11" id="KW-0436">Ligase</keyword>
<keyword evidence="20" id="KW-0804">Transcription</keyword>
<organism evidence="26">
    <name type="scientific">Dendroctonus ponderosae</name>
    <name type="common">Mountain pine beetle</name>
    <dbReference type="NCBI Taxonomy" id="77166"/>
    <lineage>
        <taxon>Eukaryota</taxon>
        <taxon>Metazoa</taxon>
        <taxon>Ecdysozoa</taxon>
        <taxon>Arthropoda</taxon>
        <taxon>Hexapoda</taxon>
        <taxon>Insecta</taxon>
        <taxon>Pterygota</taxon>
        <taxon>Neoptera</taxon>
        <taxon>Endopterygota</taxon>
        <taxon>Coleoptera</taxon>
        <taxon>Polyphaga</taxon>
        <taxon>Cucujiformia</taxon>
        <taxon>Curculionidae</taxon>
        <taxon>Scolytinae</taxon>
        <taxon>Dendroctonus</taxon>
    </lineage>
</organism>
<dbReference type="InterPro" id="IPR045060">
    <property type="entry name" value="Phe-tRNA-ligase_IIc_bsu"/>
</dbReference>
<dbReference type="FunFam" id="3.50.40.10:FF:000002">
    <property type="entry name" value="phenylalanine--tRNA ligase beta subunit"/>
    <property type="match status" value="1"/>
</dbReference>
<dbReference type="InterPro" id="IPR009061">
    <property type="entry name" value="DNA-bd_dom_put_sf"/>
</dbReference>
<dbReference type="SUPFAM" id="SSF46955">
    <property type="entry name" value="Putative DNA-binding domain"/>
    <property type="match status" value="2"/>
</dbReference>
<dbReference type="InterPro" id="IPR045864">
    <property type="entry name" value="aa-tRNA-synth_II/BPL/LPL"/>
</dbReference>
<dbReference type="Pfam" id="PF07544">
    <property type="entry name" value="Med9"/>
    <property type="match status" value="1"/>
</dbReference>
<evidence type="ECO:0000256" key="4">
    <source>
        <dbReference type="ARBA" id="ARBA00007438"/>
    </source>
</evidence>
<comment type="similarity">
    <text evidence="5">Belongs to the Mediator complex subunit 9 family.</text>
</comment>
<dbReference type="PANTHER" id="PTHR10947">
    <property type="entry name" value="PHENYLALANYL-TRNA SYNTHETASE BETA CHAIN AND LEUCINE-RICH REPEAT-CONTAINING PROTEIN 47"/>
    <property type="match status" value="1"/>
</dbReference>
<keyword evidence="14" id="KW-0067">ATP-binding</keyword>
<evidence type="ECO:0000256" key="25">
    <source>
        <dbReference type="SAM" id="MobiDB-lite"/>
    </source>
</evidence>
<evidence type="ECO:0000256" key="17">
    <source>
        <dbReference type="ARBA" id="ARBA00023015"/>
    </source>
</evidence>
<feature type="region of interest" description="Disordered" evidence="25">
    <location>
        <begin position="230"/>
        <end position="249"/>
    </location>
</feature>
<dbReference type="Gene3D" id="3.30.56.10">
    <property type="match status" value="2"/>
</dbReference>
<evidence type="ECO:0000256" key="3">
    <source>
        <dbReference type="ARBA" id="ARBA00004496"/>
    </source>
</evidence>
<dbReference type="Pfam" id="PF03483">
    <property type="entry name" value="B3_4"/>
    <property type="match status" value="1"/>
</dbReference>
<dbReference type="SMART" id="SM00873">
    <property type="entry name" value="B3_4"/>
    <property type="match status" value="1"/>
</dbReference>
<keyword evidence="24" id="KW-0175">Coiled coil</keyword>
<evidence type="ECO:0000256" key="9">
    <source>
        <dbReference type="ARBA" id="ARBA00017032"/>
    </source>
</evidence>
<dbReference type="GO" id="GO:0005524">
    <property type="term" value="F:ATP binding"/>
    <property type="evidence" value="ECO:0007669"/>
    <property type="project" value="UniProtKB-KW"/>
</dbReference>
<dbReference type="Gene3D" id="3.30.930.10">
    <property type="entry name" value="Bira Bifunctional Protein, Domain 2"/>
    <property type="match status" value="1"/>
</dbReference>
<evidence type="ECO:0000256" key="13">
    <source>
        <dbReference type="ARBA" id="ARBA00022741"/>
    </source>
</evidence>
<comment type="cofactor">
    <cofactor evidence="1">
        <name>Mg(2+)</name>
        <dbReference type="ChEBI" id="CHEBI:18420"/>
    </cofactor>
</comment>
<dbReference type="HOGENOM" id="CLU_010116_0_0_1"/>
<evidence type="ECO:0000256" key="2">
    <source>
        <dbReference type="ARBA" id="ARBA00004123"/>
    </source>
</evidence>
<gene>
    <name evidence="26" type="ORF">YQE_08107</name>
</gene>
<comment type="subcellular location">
    <subcellularLocation>
        <location evidence="3">Cytoplasm</location>
    </subcellularLocation>
    <subcellularLocation>
        <location evidence="2">Nucleus</location>
    </subcellularLocation>
</comment>
<evidence type="ECO:0000256" key="16">
    <source>
        <dbReference type="ARBA" id="ARBA00022917"/>
    </source>
</evidence>
<dbReference type="EC" id="6.1.1.20" evidence="8"/>
<keyword evidence="15" id="KW-0460">Magnesium</keyword>
<dbReference type="Gene3D" id="3.50.40.10">
    <property type="entry name" value="Phenylalanyl-trna Synthetase, Chain B, domain 3"/>
    <property type="match status" value="1"/>
</dbReference>
<sequence length="1079" mass="121867">MSQLSTKQKLLNIIDDIELIAKELIENAIAPKANKISGQEYAQLTELLVAKDTELKDTLKLAYEQGQINKKIEVVKAEVEKQDQEISKLQKQLKEAEQILSTAIYQANQKLQSIALAKKRPVSSEELIKFAHRISASNAVCAPLTWQQGDPRRPYPTDIEMRLGTLGRLSDPVNGHILQQQSSMSDLHRSGPAGEVPASNQNQFAWHPSGEIHISVGQGTVAMDTRNHKQETEDVEVMSTDSSSSSSTKKCCLNMDSDNQSQEAKLSVGLEEFNFDIVPVIYEIFCSIEKDHHDNSAKTRESQDCSQKVLELQKRLDQARAEVNLLPGIQFSKEEQLNHLEALKTQLRLKQDLLQRHRFVSPFHKPYVGISKYLIKVLEILDTETSEEICFLLTTRTYFPINLLFSHCSTMPTIGIKRDLLFQALGKTYTDDEFQKVCFEFGLELDEVTTEKQMLTKEQGDSQLSAGLSEDVIYRVDIPANRYDLLCLEGLVLGLKIFQGIIPPPQYKVIKPTDGSVEKLVVKPDTEKIRPFVVAAILRNLSFTQDSYNSFIDLQDKLHQNICRKRSLVAIGTHDYDTIKGPFIYDAKPPSDIKFVPLNQTKEFTAADLMTLYSTHAQLKQYLSIIKDSPVYPVIFDSNGVVLSLPPIINGNHSKITLETKNVFIECTATDLTKAKIVLDTIVCMFSEYCSEKYTSEYVEVVYPNGTTEMCPELGYRTEVISVHRANKLIGISESSTNITNLLSKMCLKSELQSDSKNIKVTVPPTRHDVIHACDIYEDVAIAYGYNNITRTLPNTNTIGEQLPINKLSDLLRYPIAEAGFTEALTFALCSRDDISTKLGIDSIDKVPAVHISNPKTLEFQVCRTTLLPGILKTIAANKKMPLPLKIFEVADVVLKDAQTDVHQRMYKGRLLGKPWFTEDLFDLTRKRQRFYFKYKKTGLERDYKRYKEFRHLVAKSVIVAKRDYCQRMTDDDYKKVGARNERRICAVNCNKNAGFEVVHGLLDRIMLLLEVPWSQARSNIGYYLAATNDPAYFPGRCAEIIYNGSPIGKIGVLHPDVLSKFELTNPCSAVEFSIDAFV</sequence>
<evidence type="ECO:0000256" key="23">
    <source>
        <dbReference type="ARBA" id="ARBA00049255"/>
    </source>
</evidence>
<dbReference type="FunFam" id="3.30.56.10:FF:000005">
    <property type="entry name" value="Phenylalanine--tRNA ligase beta subunit"/>
    <property type="match status" value="1"/>
</dbReference>
<keyword evidence="10" id="KW-0963">Cytoplasm</keyword>
<keyword evidence="18" id="KW-0030">Aminoacyl-tRNA synthetase</keyword>
<reference evidence="26" key="1">
    <citation type="journal article" date="2013" name="Genome Biol.">
        <title>Draft genome of the mountain pine beetle, Dendroctonus ponderosae Hopkins, a major forest pest.</title>
        <authorList>
            <person name="Keeling C.I."/>
            <person name="Yuen M.M."/>
            <person name="Liao N.Y."/>
            <person name="Docking T.R."/>
            <person name="Chan S.K."/>
            <person name="Taylor G.A."/>
            <person name="Palmquist D.L."/>
            <person name="Jackman S.D."/>
            <person name="Nguyen A."/>
            <person name="Li M."/>
            <person name="Henderson H."/>
            <person name="Janes J.K."/>
            <person name="Zhao Y."/>
            <person name="Pandoh P."/>
            <person name="Moore R."/>
            <person name="Sperling F.A."/>
            <person name="Huber D.P."/>
            <person name="Birol I."/>
            <person name="Jones S.J."/>
            <person name="Bohlmann J."/>
        </authorList>
    </citation>
    <scope>NUCLEOTIDE SEQUENCE</scope>
</reference>
<feature type="non-terminal residue" evidence="26">
    <location>
        <position position="1"/>
    </location>
</feature>
<dbReference type="Pfam" id="PF18262">
    <property type="entry name" value="PhetRS_B1"/>
    <property type="match status" value="1"/>
</dbReference>
<dbReference type="PROSITE" id="PS51483">
    <property type="entry name" value="B5"/>
    <property type="match status" value="1"/>
</dbReference>
<evidence type="ECO:0000256" key="18">
    <source>
        <dbReference type="ARBA" id="ARBA00023146"/>
    </source>
</evidence>
<dbReference type="NCBIfam" id="TIGR00471">
    <property type="entry name" value="pheT_arch"/>
    <property type="match status" value="1"/>
</dbReference>